<dbReference type="PATRIC" id="fig|1107882.3.peg.850"/>
<evidence type="ECO:0000313" key="1">
    <source>
        <dbReference type="EMBL" id="EHK58533.1"/>
    </source>
</evidence>
<sequence>MWPRRIENPTFLLSTYGHYPNLGDVAVTELNLDRSGPRLSLSLILTVLPYNPPPKWGLFNRVFLKLGFLDLSVCNIQHFGRIGVSSLRMWDNVDRIHIHCDGAVILSAQCGFLYVEKMSGLLVETPSSEN</sequence>
<organism evidence="1 2">
    <name type="scientific">Mesorhizobium alhagi CCNWXJ12-2</name>
    <dbReference type="NCBI Taxonomy" id="1107882"/>
    <lineage>
        <taxon>Bacteria</taxon>
        <taxon>Pseudomonadati</taxon>
        <taxon>Pseudomonadota</taxon>
        <taxon>Alphaproteobacteria</taxon>
        <taxon>Hyphomicrobiales</taxon>
        <taxon>Phyllobacteriaceae</taxon>
        <taxon>Allomesorhizobium</taxon>
    </lineage>
</organism>
<proteinExistence type="predicted"/>
<accession>H0HL49</accession>
<dbReference type="Pfam" id="PF15594">
    <property type="entry name" value="Imm50"/>
    <property type="match status" value="1"/>
</dbReference>
<dbReference type="EMBL" id="AHAM01000030">
    <property type="protein sequence ID" value="EHK58533.1"/>
    <property type="molecule type" value="Genomic_DNA"/>
</dbReference>
<dbReference type="RefSeq" id="WP_008834511.1">
    <property type="nucleotide sequence ID" value="NZ_AHAM01000030.1"/>
</dbReference>
<name>H0HL49_9HYPH</name>
<dbReference type="InterPro" id="IPR028957">
    <property type="entry name" value="Imm50"/>
</dbReference>
<dbReference type="AlphaFoldDB" id="H0HL49"/>
<protein>
    <submittedName>
        <fullName evidence="1">Uncharacterized protein</fullName>
    </submittedName>
</protein>
<keyword evidence="2" id="KW-1185">Reference proteome</keyword>
<gene>
    <name evidence="1" type="ORF">MAXJ12_04299</name>
</gene>
<reference evidence="1 2" key="1">
    <citation type="journal article" date="2012" name="J. Bacteriol.">
        <title>Draft Genome Sequence of Mesorhizobium alhagi CCNWXJ12-2T, a Novel Salt-Resistant Species Isolated from the Desert of Northwestern China.</title>
        <authorList>
            <person name="Zhou M."/>
            <person name="Chen W."/>
            <person name="Chen H."/>
            <person name="Wei G."/>
        </authorList>
    </citation>
    <scope>NUCLEOTIDE SEQUENCE [LARGE SCALE GENOMIC DNA]</scope>
    <source>
        <strain evidence="1 2">CCNWXJ12-2</strain>
    </source>
</reference>
<dbReference type="Proteomes" id="UP000003250">
    <property type="component" value="Unassembled WGS sequence"/>
</dbReference>
<evidence type="ECO:0000313" key="2">
    <source>
        <dbReference type="Proteomes" id="UP000003250"/>
    </source>
</evidence>